<dbReference type="AlphaFoldDB" id="A0AAJ5WCH1"/>
<evidence type="ECO:0000256" key="4">
    <source>
        <dbReference type="ARBA" id="ARBA00023136"/>
    </source>
</evidence>
<evidence type="ECO:0000313" key="8">
    <source>
        <dbReference type="EMBL" id="WEK20172.1"/>
    </source>
</evidence>
<proteinExistence type="inferred from homology"/>
<dbReference type="InterPro" id="IPR011990">
    <property type="entry name" value="TPR-like_helical_dom_sf"/>
</dbReference>
<dbReference type="Pfam" id="PF07980">
    <property type="entry name" value="SusD_RagB"/>
    <property type="match status" value="1"/>
</dbReference>
<dbReference type="InterPro" id="IPR033985">
    <property type="entry name" value="SusD-like_N"/>
</dbReference>
<feature type="domain" description="RagB/SusD" evidence="6">
    <location>
        <begin position="313"/>
        <end position="496"/>
    </location>
</feature>
<sequence>MKRNIYRVSLLILLFSISSCKKWLTLKPQDGIIRNEFWKTKEDVQAAVIGCYSSLLGAPIGIKDRALVDYLFIWGELRADMVSPGLGITIDEQNIMNVNILSSNSLTSWKSLYRTINYCNTVIDFAPDVKKVDNTFTQVSLDAYLAEALALRSLMYFYVVRTWGDAPLKLKSTSTDQEIQNLGTTDKATILNQIIADLLKAESLAVTTYGNKQYDTGRITKYTIETMLADVYLWMEKYNECIEMCNKVIDSKKFSLVSGAQMYHNVFYQGNSTEGIFEFQFDAQKLNPFYAMFLPTNRRLNAAPNVMETIYTQDFVNDLNVDRRGLDAAVRPKDNMIYKYMGVDYNTTRTSDISYAHWFAYRYPDVLLMKAEACSQVGRGQEALDLVKVVRDRAGALVATERKPDITDKDGIADYILEERAREFSFEGKRWYDILRNAKRGNYRRIDVILNMVAAAVPSDLQQSAIVKYQDKNSHYLPIFDDEINTDKTLKQNPFYK</sequence>
<dbReference type="PROSITE" id="PS51257">
    <property type="entry name" value="PROKAR_LIPOPROTEIN"/>
    <property type="match status" value="1"/>
</dbReference>
<keyword evidence="5" id="KW-0998">Cell outer membrane</keyword>
<evidence type="ECO:0000256" key="3">
    <source>
        <dbReference type="ARBA" id="ARBA00022729"/>
    </source>
</evidence>
<accession>A0AAJ5WCH1</accession>
<dbReference type="Proteomes" id="UP001214530">
    <property type="component" value="Chromosome"/>
</dbReference>
<evidence type="ECO:0000256" key="5">
    <source>
        <dbReference type="ARBA" id="ARBA00023237"/>
    </source>
</evidence>
<keyword evidence="4" id="KW-0472">Membrane</keyword>
<gene>
    <name evidence="8" type="ORF">P0Y49_03285</name>
</gene>
<reference evidence="8" key="1">
    <citation type="submission" date="2023-03" db="EMBL/GenBank/DDBJ databases">
        <title>Andean soil-derived lignocellulolytic bacterial consortium as a source of novel taxa and putative plastic-active enzymes.</title>
        <authorList>
            <person name="Diaz-Garcia L."/>
            <person name="Chuvochina M."/>
            <person name="Feuerriegel G."/>
            <person name="Bunk B."/>
            <person name="Sproer C."/>
            <person name="Streit W.R."/>
            <person name="Rodriguez L.M."/>
            <person name="Overmann J."/>
            <person name="Jimenez D.J."/>
        </authorList>
    </citation>
    <scope>NUCLEOTIDE SEQUENCE</scope>
    <source>
        <strain evidence="8">MAG 3858</strain>
    </source>
</reference>
<evidence type="ECO:0000259" key="7">
    <source>
        <dbReference type="Pfam" id="PF14322"/>
    </source>
</evidence>
<evidence type="ECO:0000313" key="9">
    <source>
        <dbReference type="Proteomes" id="UP001214530"/>
    </source>
</evidence>
<dbReference type="EMBL" id="CP119313">
    <property type="protein sequence ID" value="WEK20172.1"/>
    <property type="molecule type" value="Genomic_DNA"/>
</dbReference>
<comment type="similarity">
    <text evidence="2">Belongs to the SusD family.</text>
</comment>
<protein>
    <submittedName>
        <fullName evidence="8">RagB/SusD family nutrient uptake outer membrane protein</fullName>
    </submittedName>
</protein>
<dbReference type="Gene3D" id="1.25.40.390">
    <property type="match status" value="1"/>
</dbReference>
<organism evidence="8 9">
    <name type="scientific">Candidatus Pedobacter colombiensis</name>
    <dbReference type="NCBI Taxonomy" id="3121371"/>
    <lineage>
        <taxon>Bacteria</taxon>
        <taxon>Pseudomonadati</taxon>
        <taxon>Bacteroidota</taxon>
        <taxon>Sphingobacteriia</taxon>
        <taxon>Sphingobacteriales</taxon>
        <taxon>Sphingobacteriaceae</taxon>
        <taxon>Pedobacter</taxon>
    </lineage>
</organism>
<keyword evidence="3" id="KW-0732">Signal</keyword>
<evidence type="ECO:0000259" key="6">
    <source>
        <dbReference type="Pfam" id="PF07980"/>
    </source>
</evidence>
<evidence type="ECO:0000256" key="2">
    <source>
        <dbReference type="ARBA" id="ARBA00006275"/>
    </source>
</evidence>
<dbReference type="CDD" id="cd08977">
    <property type="entry name" value="SusD"/>
    <property type="match status" value="1"/>
</dbReference>
<dbReference type="SUPFAM" id="SSF48452">
    <property type="entry name" value="TPR-like"/>
    <property type="match status" value="1"/>
</dbReference>
<feature type="domain" description="SusD-like N-terminal" evidence="7">
    <location>
        <begin position="101"/>
        <end position="233"/>
    </location>
</feature>
<comment type="subcellular location">
    <subcellularLocation>
        <location evidence="1">Cell outer membrane</location>
    </subcellularLocation>
</comment>
<dbReference type="Pfam" id="PF14322">
    <property type="entry name" value="SusD-like_3"/>
    <property type="match status" value="1"/>
</dbReference>
<dbReference type="InterPro" id="IPR012944">
    <property type="entry name" value="SusD_RagB_dom"/>
</dbReference>
<evidence type="ECO:0000256" key="1">
    <source>
        <dbReference type="ARBA" id="ARBA00004442"/>
    </source>
</evidence>
<dbReference type="GO" id="GO:0009279">
    <property type="term" value="C:cell outer membrane"/>
    <property type="evidence" value="ECO:0007669"/>
    <property type="project" value="UniProtKB-SubCell"/>
</dbReference>
<name>A0AAJ5WCH1_9SPHI</name>